<comment type="caution">
    <text evidence="3">The sequence shown here is derived from an EMBL/GenBank/DDBJ whole genome shotgun (WGS) entry which is preliminary data.</text>
</comment>
<dbReference type="Proteomes" id="UP000593576">
    <property type="component" value="Unassembled WGS sequence"/>
</dbReference>
<keyword evidence="1" id="KW-0862">Zinc</keyword>
<dbReference type="InterPro" id="IPR025836">
    <property type="entry name" value="Zn_knuckle_CX2CX4HX4C"/>
</dbReference>
<keyword evidence="1" id="KW-0863">Zinc-finger</keyword>
<dbReference type="InterPro" id="IPR001878">
    <property type="entry name" value="Znf_CCHC"/>
</dbReference>
<proteinExistence type="predicted"/>
<evidence type="ECO:0000256" key="1">
    <source>
        <dbReference type="PROSITE-ProRule" id="PRU00047"/>
    </source>
</evidence>
<accession>A0A7J9M2B3</accession>
<gene>
    <name evidence="3" type="ORF">Goshw_007560</name>
</gene>
<evidence type="ECO:0000313" key="4">
    <source>
        <dbReference type="Proteomes" id="UP000593576"/>
    </source>
</evidence>
<dbReference type="PANTHER" id="PTHR31286:SF167">
    <property type="entry name" value="OS09G0268800 PROTEIN"/>
    <property type="match status" value="1"/>
</dbReference>
<dbReference type="EMBL" id="JABFAF010000009">
    <property type="protein sequence ID" value="MBA0864947.1"/>
    <property type="molecule type" value="Genomic_DNA"/>
</dbReference>
<protein>
    <recommendedName>
        <fullName evidence="2">CCHC-type domain-containing protein</fullName>
    </recommendedName>
</protein>
<evidence type="ECO:0000259" key="2">
    <source>
        <dbReference type="PROSITE" id="PS50158"/>
    </source>
</evidence>
<keyword evidence="4" id="KW-1185">Reference proteome</keyword>
<feature type="domain" description="CCHC-type" evidence="2">
    <location>
        <begin position="130"/>
        <end position="143"/>
    </location>
</feature>
<evidence type="ECO:0000313" key="3">
    <source>
        <dbReference type="EMBL" id="MBA0864947.1"/>
    </source>
</evidence>
<dbReference type="OrthoDB" id="966987at2759"/>
<dbReference type="AlphaFoldDB" id="A0A7J9M2B3"/>
<dbReference type="InterPro" id="IPR040256">
    <property type="entry name" value="At4g02000-like"/>
</dbReference>
<dbReference type="GO" id="GO:0008270">
    <property type="term" value="F:zinc ion binding"/>
    <property type="evidence" value="ECO:0007669"/>
    <property type="project" value="UniProtKB-KW"/>
</dbReference>
<dbReference type="PROSITE" id="PS50158">
    <property type="entry name" value="ZF_CCHC"/>
    <property type="match status" value="1"/>
</dbReference>
<reference evidence="3 4" key="1">
    <citation type="journal article" date="2019" name="Genome Biol. Evol.">
        <title>Insights into the evolution of the New World diploid cottons (Gossypium, subgenus Houzingenia) based on genome sequencing.</title>
        <authorList>
            <person name="Grover C.E."/>
            <person name="Arick M.A. 2nd"/>
            <person name="Thrash A."/>
            <person name="Conover J.L."/>
            <person name="Sanders W.S."/>
            <person name="Peterson D.G."/>
            <person name="Frelichowski J.E."/>
            <person name="Scheffler J.A."/>
            <person name="Scheffler B.E."/>
            <person name="Wendel J.F."/>
        </authorList>
    </citation>
    <scope>NUCLEOTIDE SEQUENCE [LARGE SCALE GENOMIC DNA]</scope>
    <source>
        <strain evidence="3">1</strain>
        <tissue evidence="3">Leaf</tissue>
    </source>
</reference>
<organism evidence="3 4">
    <name type="scientific">Gossypium schwendimanii</name>
    <name type="common">Cotton</name>
    <dbReference type="NCBI Taxonomy" id="34291"/>
    <lineage>
        <taxon>Eukaryota</taxon>
        <taxon>Viridiplantae</taxon>
        <taxon>Streptophyta</taxon>
        <taxon>Embryophyta</taxon>
        <taxon>Tracheophyta</taxon>
        <taxon>Spermatophyta</taxon>
        <taxon>Magnoliopsida</taxon>
        <taxon>eudicotyledons</taxon>
        <taxon>Gunneridae</taxon>
        <taxon>Pentapetalae</taxon>
        <taxon>rosids</taxon>
        <taxon>malvids</taxon>
        <taxon>Malvales</taxon>
        <taxon>Malvaceae</taxon>
        <taxon>Malvoideae</taxon>
        <taxon>Gossypium</taxon>
    </lineage>
</organism>
<dbReference type="PANTHER" id="PTHR31286">
    <property type="entry name" value="GLYCINE-RICH CELL WALL STRUCTURAL PROTEIN 1.8-LIKE"/>
    <property type="match status" value="1"/>
</dbReference>
<dbReference type="Pfam" id="PF14392">
    <property type="entry name" value="zf-CCHC_4"/>
    <property type="match status" value="1"/>
</dbReference>
<sequence length="229" mass="26255">MVGQNLFLIEFELEEDLETIMEGRPLLICKSIILFDRLIKPMERPEIRLTSSPFWIKIGSCLPEFDKKDLLHAIGVTFSGVIRSEINGDICHLRINLDVQKPLRRGIFVSIDNINKSWISFKYEKLPMFCFGCGRMGHGLKDCLELNPTEKEKFREDPPYTLALKAKSNLIGKESMKFNVFSKKARAQCSYTGGTELLPTSIKTSMEGNNKSWRPQRMLKQTGVVTTRF</sequence>
<name>A0A7J9M2B3_GOSSC</name>
<dbReference type="GO" id="GO:0003676">
    <property type="term" value="F:nucleic acid binding"/>
    <property type="evidence" value="ECO:0007669"/>
    <property type="project" value="InterPro"/>
</dbReference>
<keyword evidence="1" id="KW-0479">Metal-binding</keyword>